<proteinExistence type="predicted"/>
<gene>
    <name evidence="1" type="ORF">GIB67_006129</name>
</gene>
<feature type="non-terminal residue" evidence="1">
    <location>
        <position position="1"/>
    </location>
</feature>
<evidence type="ECO:0000313" key="1">
    <source>
        <dbReference type="EMBL" id="KAF6144637.1"/>
    </source>
</evidence>
<organism evidence="1 2">
    <name type="scientific">Kingdonia uniflora</name>
    <dbReference type="NCBI Taxonomy" id="39325"/>
    <lineage>
        <taxon>Eukaryota</taxon>
        <taxon>Viridiplantae</taxon>
        <taxon>Streptophyta</taxon>
        <taxon>Embryophyta</taxon>
        <taxon>Tracheophyta</taxon>
        <taxon>Spermatophyta</taxon>
        <taxon>Magnoliopsida</taxon>
        <taxon>Ranunculales</taxon>
        <taxon>Circaeasteraceae</taxon>
        <taxon>Kingdonia</taxon>
    </lineage>
</organism>
<evidence type="ECO:0000313" key="2">
    <source>
        <dbReference type="Proteomes" id="UP000541444"/>
    </source>
</evidence>
<dbReference type="OrthoDB" id="1939383at2759"/>
<evidence type="ECO:0008006" key="3">
    <source>
        <dbReference type="Google" id="ProtNLM"/>
    </source>
</evidence>
<reference evidence="1 2" key="1">
    <citation type="journal article" date="2020" name="IScience">
        <title>Genome Sequencing of the Endangered Kingdonia uniflora (Circaeasteraceae, Ranunculales) Reveals Potential Mechanisms of Evolutionary Specialization.</title>
        <authorList>
            <person name="Sun Y."/>
            <person name="Deng T."/>
            <person name="Zhang A."/>
            <person name="Moore M.J."/>
            <person name="Landis J.B."/>
            <person name="Lin N."/>
            <person name="Zhang H."/>
            <person name="Zhang X."/>
            <person name="Huang J."/>
            <person name="Zhang X."/>
            <person name="Sun H."/>
            <person name="Wang H."/>
        </authorList>
    </citation>
    <scope>NUCLEOTIDE SEQUENCE [LARGE SCALE GENOMIC DNA]</scope>
    <source>
        <strain evidence="1">TB1705</strain>
        <tissue evidence="1">Leaf</tissue>
    </source>
</reference>
<accession>A0A7J7LPT6</accession>
<protein>
    <recommendedName>
        <fullName evidence="3">Zinc finger PMZ-type domain-containing protein</fullName>
    </recommendedName>
</protein>
<dbReference type="EMBL" id="JACGCM010002114">
    <property type="protein sequence ID" value="KAF6144637.1"/>
    <property type="molecule type" value="Genomic_DNA"/>
</dbReference>
<sequence>YGQYRVEGTTNKCFITISGSGQKGKVNLEKLEFRCREWQLTSLPCVHAVCVLIPMRHPWIEYYSEYHTIEKYVATCNLLIHAIDDSSE</sequence>
<name>A0A7J7LPT6_9MAGN</name>
<dbReference type="Proteomes" id="UP000541444">
    <property type="component" value="Unassembled WGS sequence"/>
</dbReference>
<comment type="caution">
    <text evidence="1">The sequence shown here is derived from an EMBL/GenBank/DDBJ whole genome shotgun (WGS) entry which is preliminary data.</text>
</comment>
<dbReference type="AlphaFoldDB" id="A0A7J7LPT6"/>
<keyword evidence="2" id="KW-1185">Reference proteome</keyword>